<feature type="region of interest" description="Disordered" evidence="1">
    <location>
        <begin position="96"/>
        <end position="134"/>
    </location>
</feature>
<keyword evidence="3" id="KW-1185">Reference proteome</keyword>
<proteinExistence type="predicted"/>
<gene>
    <name evidence="2" type="ORF">HK100_001212</name>
</gene>
<feature type="region of interest" description="Disordered" evidence="1">
    <location>
        <begin position="217"/>
        <end position="260"/>
    </location>
</feature>
<reference evidence="2" key="1">
    <citation type="submission" date="2020-05" db="EMBL/GenBank/DDBJ databases">
        <title>Phylogenomic resolution of chytrid fungi.</title>
        <authorList>
            <person name="Stajich J.E."/>
            <person name="Amses K."/>
            <person name="Simmons R."/>
            <person name="Seto K."/>
            <person name="Myers J."/>
            <person name="Bonds A."/>
            <person name="Quandt C.A."/>
            <person name="Barry K."/>
            <person name="Liu P."/>
            <person name="Grigoriev I."/>
            <person name="Longcore J.E."/>
            <person name="James T.Y."/>
        </authorList>
    </citation>
    <scope>NUCLEOTIDE SEQUENCE</scope>
    <source>
        <strain evidence="2">JEL0513</strain>
    </source>
</reference>
<evidence type="ECO:0000256" key="1">
    <source>
        <dbReference type="SAM" id="MobiDB-lite"/>
    </source>
</evidence>
<dbReference type="Proteomes" id="UP001211907">
    <property type="component" value="Unassembled WGS sequence"/>
</dbReference>
<feature type="compositionally biased region" description="Basic and acidic residues" evidence="1">
    <location>
        <begin position="124"/>
        <end position="133"/>
    </location>
</feature>
<dbReference type="EMBL" id="JADGJH010001263">
    <property type="protein sequence ID" value="KAJ3115901.1"/>
    <property type="molecule type" value="Genomic_DNA"/>
</dbReference>
<evidence type="ECO:0000313" key="3">
    <source>
        <dbReference type="Proteomes" id="UP001211907"/>
    </source>
</evidence>
<sequence length="495" mass="54912">MQPDGGIHSQTHVGENIGCQTEFQSNQALEFGARFEIANRNNLTVDEGFAARAAEIKAELASQLHLVAHSHVLHLDCNAQNATCFGAPIDRRKATPAAAATPANGASVATQGQVQLPPSPNLRDQNDSKEPQTIRKSYTIEMKIKVAERALEKGRNMAAKEFGLNGSMVGRWMRSIDTMKNTVACGAFDVTASPSGISPSLSGAFAGFPAIQKRRRLPDGISMVSGGRRRRSNPEAVRRSSFSQDRNNSRDSNENYNAIPIRFNSNTPQIDISGSFTNQKSDLVNSSQPFFESAMPRARLLSVDSLFSIPFHSRNQEIINAAAASSGFETTKQFSTNYFHSNATSQGNSTFIASYPQDLRNQNETGYCQQQATTEYTHNPLNAFNNNSQQSSASMFFQPQHQQHLQLHQAYQQEQARSYNYYPQTPPQSYFYIPAQQQHYSHKDQSTYSHYSIQHQIEAPQRHELASGQSMQNSLATHSSVVGDFHYPNPANTFF</sequence>
<evidence type="ECO:0000313" key="2">
    <source>
        <dbReference type="EMBL" id="KAJ3115901.1"/>
    </source>
</evidence>
<accession>A0AAD5XF07</accession>
<organism evidence="2 3">
    <name type="scientific">Physocladia obscura</name>
    <dbReference type="NCBI Taxonomy" id="109957"/>
    <lineage>
        <taxon>Eukaryota</taxon>
        <taxon>Fungi</taxon>
        <taxon>Fungi incertae sedis</taxon>
        <taxon>Chytridiomycota</taxon>
        <taxon>Chytridiomycota incertae sedis</taxon>
        <taxon>Chytridiomycetes</taxon>
        <taxon>Chytridiales</taxon>
        <taxon>Chytriomycetaceae</taxon>
        <taxon>Physocladia</taxon>
    </lineage>
</organism>
<dbReference type="AlphaFoldDB" id="A0AAD5XF07"/>
<comment type="caution">
    <text evidence="2">The sequence shown here is derived from an EMBL/GenBank/DDBJ whole genome shotgun (WGS) entry which is preliminary data.</text>
</comment>
<feature type="compositionally biased region" description="Polar residues" evidence="1">
    <location>
        <begin position="107"/>
        <end position="116"/>
    </location>
</feature>
<protein>
    <submittedName>
        <fullName evidence="2">Uncharacterized protein</fullName>
    </submittedName>
</protein>
<name>A0AAD5XF07_9FUNG</name>